<sequence>MASDDTKISADSTQNTSAVTPFNRDNDTAAGEGNARDAGTPLNAQGKPLTDAQQEQLAKLKARDAEVRQHEAAHMAASGGLAGSPSYTYQRGPDGGQYAIGGEVSISMSPGSTPAETISRARKIRASALAPAEPSGQDRSVAAAANAMEAQARAEQAKQSAGYGKDGRQQGGAQGGSGTRIDTYA</sequence>
<comment type="caution">
    <text evidence="2">The sequence shown here is derived from an EMBL/GenBank/DDBJ whole genome shotgun (WGS) entry which is preliminary data.</text>
</comment>
<dbReference type="EMBL" id="BMYX01000001">
    <property type="protein sequence ID" value="GGY03256.1"/>
    <property type="molecule type" value="Genomic_DNA"/>
</dbReference>
<evidence type="ECO:0000256" key="1">
    <source>
        <dbReference type="SAM" id="MobiDB-lite"/>
    </source>
</evidence>
<dbReference type="InterPro" id="IPR021973">
    <property type="entry name" value="SprA-related"/>
</dbReference>
<name>A0A918NX05_9NEIS</name>
<evidence type="ECO:0008006" key="4">
    <source>
        <dbReference type="Google" id="ProtNLM"/>
    </source>
</evidence>
<accession>A0A918NX05</accession>
<evidence type="ECO:0000313" key="2">
    <source>
        <dbReference type="EMBL" id="GGY03256.1"/>
    </source>
</evidence>
<reference evidence="2" key="2">
    <citation type="submission" date="2020-09" db="EMBL/GenBank/DDBJ databases">
        <authorList>
            <person name="Sun Q."/>
            <person name="Kim S."/>
        </authorList>
    </citation>
    <scope>NUCLEOTIDE SEQUENCE</scope>
    <source>
        <strain evidence="2">KCTC 32182</strain>
    </source>
</reference>
<feature type="region of interest" description="Disordered" evidence="1">
    <location>
        <begin position="1"/>
        <end position="94"/>
    </location>
</feature>
<evidence type="ECO:0000313" key="3">
    <source>
        <dbReference type="Proteomes" id="UP000645257"/>
    </source>
</evidence>
<feature type="compositionally biased region" description="Basic and acidic residues" evidence="1">
    <location>
        <begin position="61"/>
        <end position="73"/>
    </location>
</feature>
<feature type="compositionally biased region" description="Low complexity" evidence="1">
    <location>
        <begin position="142"/>
        <end position="161"/>
    </location>
</feature>
<feature type="region of interest" description="Disordered" evidence="1">
    <location>
        <begin position="100"/>
        <end position="119"/>
    </location>
</feature>
<feature type="region of interest" description="Disordered" evidence="1">
    <location>
        <begin position="127"/>
        <end position="185"/>
    </location>
</feature>
<gene>
    <name evidence="2" type="ORF">GCM10011289_01940</name>
</gene>
<protein>
    <recommendedName>
        <fullName evidence="4">SprA family protein</fullName>
    </recommendedName>
</protein>
<feature type="compositionally biased region" description="Polar residues" evidence="1">
    <location>
        <begin position="106"/>
        <end position="116"/>
    </location>
</feature>
<dbReference type="AlphaFoldDB" id="A0A918NX05"/>
<organism evidence="2 3">
    <name type="scientific">Paludibacterium paludis</name>
    <dbReference type="NCBI Taxonomy" id="1225769"/>
    <lineage>
        <taxon>Bacteria</taxon>
        <taxon>Pseudomonadati</taxon>
        <taxon>Pseudomonadota</taxon>
        <taxon>Betaproteobacteria</taxon>
        <taxon>Neisseriales</taxon>
        <taxon>Chromobacteriaceae</taxon>
        <taxon>Paludibacterium</taxon>
    </lineage>
</organism>
<keyword evidence="3" id="KW-1185">Reference proteome</keyword>
<dbReference type="Proteomes" id="UP000645257">
    <property type="component" value="Unassembled WGS sequence"/>
</dbReference>
<feature type="compositionally biased region" description="Polar residues" evidence="1">
    <location>
        <begin position="9"/>
        <end position="20"/>
    </location>
</feature>
<reference evidence="2" key="1">
    <citation type="journal article" date="2014" name="Int. J. Syst. Evol. Microbiol.">
        <title>Complete genome sequence of Corynebacterium casei LMG S-19264T (=DSM 44701T), isolated from a smear-ripened cheese.</title>
        <authorList>
            <consortium name="US DOE Joint Genome Institute (JGI-PGF)"/>
            <person name="Walter F."/>
            <person name="Albersmeier A."/>
            <person name="Kalinowski J."/>
            <person name="Ruckert C."/>
        </authorList>
    </citation>
    <scope>NUCLEOTIDE SEQUENCE</scope>
    <source>
        <strain evidence="2">KCTC 32182</strain>
    </source>
</reference>
<dbReference type="Pfam" id="PF12118">
    <property type="entry name" value="SprA-related"/>
    <property type="match status" value="1"/>
</dbReference>
<proteinExistence type="predicted"/>
<feature type="compositionally biased region" description="Gly residues" evidence="1">
    <location>
        <begin position="169"/>
        <end position="178"/>
    </location>
</feature>